<dbReference type="InterPro" id="IPR057169">
    <property type="entry name" value="DUF7847"/>
</dbReference>
<sequence>MANRKLDMGRAWTEATGLIGSNRDTIGALAGLFFFLPSFAAALFAPEMINPPEPAPVNADPQVAMQAMIDQMGAFYADNWLLFLGVTIAGFVGSMSMLALLSDRGNPTVGEALGKGLKSIPSYIAAQLLSAMAAGLVIGLPLGLIAAFAPPALTLVAGLVLVVLAVYVFVKFALIAPVIAIDEERNPIAAIARSWRLTKGNSLRILAFFALLFVTIVIIGALVQGILVLILSAFGGAVASIGTGLVSALINTVITVIFLVVLAAIHRQLAGASPERLAETFE</sequence>
<dbReference type="Pfam" id="PF25231">
    <property type="entry name" value="DUF7847"/>
    <property type="match status" value="1"/>
</dbReference>
<keyword evidence="1" id="KW-0472">Membrane</keyword>
<feature type="transmembrane region" description="Helical" evidence="1">
    <location>
        <begin position="123"/>
        <end position="149"/>
    </location>
</feature>
<dbReference type="OrthoDB" id="7391073at2"/>
<evidence type="ECO:0000313" key="4">
    <source>
        <dbReference type="Proteomes" id="UP000184391"/>
    </source>
</evidence>
<keyword evidence="4" id="KW-1185">Reference proteome</keyword>
<feature type="transmembrane region" description="Helical" evidence="1">
    <location>
        <begin position="26"/>
        <end position="45"/>
    </location>
</feature>
<dbReference type="EMBL" id="FRDF01000003">
    <property type="protein sequence ID" value="SHN50864.1"/>
    <property type="molecule type" value="Genomic_DNA"/>
</dbReference>
<dbReference type="AlphaFoldDB" id="A0A1M7RXK5"/>
<feature type="transmembrane region" description="Helical" evidence="1">
    <location>
        <begin position="155"/>
        <end position="181"/>
    </location>
</feature>
<dbReference type="Proteomes" id="UP000184391">
    <property type="component" value="Unassembled WGS sequence"/>
</dbReference>
<keyword evidence="1" id="KW-0812">Transmembrane</keyword>
<accession>A0A1M7RXK5</accession>
<reference evidence="4" key="1">
    <citation type="submission" date="2016-12" db="EMBL/GenBank/DDBJ databases">
        <authorList>
            <person name="Varghese N."/>
            <person name="Submissions S."/>
        </authorList>
    </citation>
    <scope>NUCLEOTIDE SEQUENCE [LARGE SCALE GENOMIC DNA]</scope>
    <source>
        <strain evidence="4">DSM 11032</strain>
    </source>
</reference>
<evidence type="ECO:0000259" key="2">
    <source>
        <dbReference type="Pfam" id="PF25231"/>
    </source>
</evidence>
<name>A0A1M7RXK5_9SPHN</name>
<feature type="transmembrane region" description="Helical" evidence="1">
    <location>
        <begin position="80"/>
        <end position="102"/>
    </location>
</feature>
<dbReference type="RefSeq" id="WP_072673141.1">
    <property type="nucleotide sequence ID" value="NZ_FRDF01000003.1"/>
</dbReference>
<feature type="transmembrane region" description="Helical" evidence="1">
    <location>
        <begin position="237"/>
        <end position="265"/>
    </location>
</feature>
<keyword evidence="1" id="KW-1133">Transmembrane helix</keyword>
<feature type="domain" description="DUF7847" evidence="2">
    <location>
        <begin position="128"/>
        <end position="269"/>
    </location>
</feature>
<dbReference type="STRING" id="198312.SAMN02745193_00554"/>
<feature type="transmembrane region" description="Helical" evidence="1">
    <location>
        <begin position="202"/>
        <end position="231"/>
    </location>
</feature>
<organism evidence="3 4">
    <name type="scientific">Erythrobacter sanguineus</name>
    <dbReference type="NCBI Taxonomy" id="198312"/>
    <lineage>
        <taxon>Bacteria</taxon>
        <taxon>Pseudomonadati</taxon>
        <taxon>Pseudomonadota</taxon>
        <taxon>Alphaproteobacteria</taxon>
        <taxon>Sphingomonadales</taxon>
        <taxon>Erythrobacteraceae</taxon>
        <taxon>Erythrobacter/Porphyrobacter group</taxon>
        <taxon>Erythrobacter</taxon>
    </lineage>
</organism>
<evidence type="ECO:0000313" key="3">
    <source>
        <dbReference type="EMBL" id="SHN50864.1"/>
    </source>
</evidence>
<protein>
    <submittedName>
        <fullName evidence="3">Membrane domain of glycerophosphoryl diester phosphodiesterase</fullName>
    </submittedName>
</protein>
<proteinExistence type="predicted"/>
<gene>
    <name evidence="3" type="ORF">SAMN02745193_00554</name>
</gene>
<evidence type="ECO:0000256" key="1">
    <source>
        <dbReference type="SAM" id="Phobius"/>
    </source>
</evidence>